<dbReference type="Gene3D" id="1.20.1280.50">
    <property type="match status" value="1"/>
</dbReference>
<dbReference type="Gene3D" id="2.130.10.10">
    <property type="entry name" value="YVTN repeat-like/Quinoprotein amine dehydrogenase"/>
    <property type="match status" value="1"/>
</dbReference>
<dbReference type="InterPro" id="IPR001810">
    <property type="entry name" value="F-box_dom"/>
</dbReference>
<evidence type="ECO:0000256" key="3">
    <source>
        <dbReference type="PROSITE-ProRule" id="PRU00221"/>
    </source>
</evidence>
<dbReference type="Proteomes" id="UP001445076">
    <property type="component" value="Unassembled WGS sequence"/>
</dbReference>
<dbReference type="SMART" id="SM00256">
    <property type="entry name" value="FBOX"/>
    <property type="match status" value="1"/>
</dbReference>
<sequence length="324" mass="36542">MDGVLKRVRELDLHDQRDLLVALVVGHPPEVQQALLLPTVTAASSYVKWHLVSSISSQDTPDLLRLLPPELQIAVLQCVDGPSLLRASQVSREWNRIVKNHHSIWLRKCKELGVNVEKVSNDANWHEVYVTSLRQQLSLKNGTAFSERFMQLQNCKKAVKAVDYQNGFLCTVSEEDYVNIWQLELNIPVLTFPVERAVSCIKFRSNSLLICGHFVGILTAWDVSMMSRLSCVVYNAAGDNPGDHALLRCKFKMHAGPVFSSDFSEDLDLLVSGGADECIKLWGLSTGLLIKSLPNQDHWILRVILLPDLFYSSHHVVIYMTRDN</sequence>
<evidence type="ECO:0000256" key="1">
    <source>
        <dbReference type="ARBA" id="ARBA00022574"/>
    </source>
</evidence>
<dbReference type="InterPro" id="IPR036322">
    <property type="entry name" value="WD40_repeat_dom_sf"/>
</dbReference>
<dbReference type="SUPFAM" id="SSF81383">
    <property type="entry name" value="F-box domain"/>
    <property type="match status" value="1"/>
</dbReference>
<feature type="domain" description="F-box" evidence="4">
    <location>
        <begin position="61"/>
        <end position="108"/>
    </location>
</feature>
<dbReference type="PANTHER" id="PTHR44436">
    <property type="entry name" value="F-BOX/WD REPEAT-CONTAINING PROTEIN 2"/>
    <property type="match status" value="1"/>
</dbReference>
<dbReference type="PANTHER" id="PTHR44436:SF1">
    <property type="entry name" value="F-BOX_WD REPEAT-CONTAINING PROTEIN 2"/>
    <property type="match status" value="1"/>
</dbReference>
<name>A0AAW0WKM5_CHEQU</name>
<feature type="repeat" description="WD" evidence="3">
    <location>
        <begin position="251"/>
        <end position="292"/>
    </location>
</feature>
<keyword evidence="2" id="KW-0677">Repeat</keyword>
<dbReference type="SUPFAM" id="SSF50978">
    <property type="entry name" value="WD40 repeat-like"/>
    <property type="match status" value="1"/>
</dbReference>
<dbReference type="SMART" id="SM00320">
    <property type="entry name" value="WD40"/>
    <property type="match status" value="3"/>
</dbReference>
<reference evidence="5 6" key="1">
    <citation type="journal article" date="2024" name="BMC Genomics">
        <title>Genome assembly of redclaw crayfish (Cherax quadricarinatus) provides insights into its immune adaptation and hypoxia tolerance.</title>
        <authorList>
            <person name="Liu Z."/>
            <person name="Zheng J."/>
            <person name="Li H."/>
            <person name="Fang K."/>
            <person name="Wang S."/>
            <person name="He J."/>
            <person name="Zhou D."/>
            <person name="Weng S."/>
            <person name="Chi M."/>
            <person name="Gu Z."/>
            <person name="He J."/>
            <person name="Li F."/>
            <person name="Wang M."/>
        </authorList>
    </citation>
    <scope>NUCLEOTIDE SEQUENCE [LARGE SCALE GENOMIC DNA]</scope>
    <source>
        <strain evidence="5">ZL_2023a</strain>
    </source>
</reference>
<evidence type="ECO:0000259" key="4">
    <source>
        <dbReference type="PROSITE" id="PS50181"/>
    </source>
</evidence>
<dbReference type="Pfam" id="PF00400">
    <property type="entry name" value="WD40"/>
    <property type="match status" value="1"/>
</dbReference>
<dbReference type="PROSITE" id="PS50082">
    <property type="entry name" value="WD_REPEATS_2"/>
    <property type="match status" value="1"/>
</dbReference>
<dbReference type="PROSITE" id="PS50181">
    <property type="entry name" value="FBOX"/>
    <property type="match status" value="1"/>
</dbReference>
<protein>
    <recommendedName>
        <fullName evidence="4">F-box domain-containing protein</fullName>
    </recommendedName>
</protein>
<feature type="non-terminal residue" evidence="5">
    <location>
        <position position="324"/>
    </location>
</feature>
<evidence type="ECO:0000313" key="6">
    <source>
        <dbReference type="Proteomes" id="UP001445076"/>
    </source>
</evidence>
<dbReference type="InterPro" id="IPR036047">
    <property type="entry name" value="F-box-like_dom_sf"/>
</dbReference>
<keyword evidence="6" id="KW-1185">Reference proteome</keyword>
<evidence type="ECO:0000313" key="5">
    <source>
        <dbReference type="EMBL" id="KAK8727611.1"/>
    </source>
</evidence>
<accession>A0AAW0WKM5</accession>
<dbReference type="Pfam" id="PF12937">
    <property type="entry name" value="F-box-like"/>
    <property type="match status" value="1"/>
</dbReference>
<comment type="caution">
    <text evidence="5">The sequence shown here is derived from an EMBL/GenBank/DDBJ whole genome shotgun (WGS) entry which is preliminary data.</text>
</comment>
<dbReference type="InterPro" id="IPR015943">
    <property type="entry name" value="WD40/YVTN_repeat-like_dom_sf"/>
</dbReference>
<dbReference type="InterPro" id="IPR042627">
    <property type="entry name" value="FBXW2"/>
</dbReference>
<keyword evidence="1 3" id="KW-0853">WD repeat</keyword>
<dbReference type="AlphaFoldDB" id="A0AAW0WKM5"/>
<dbReference type="EMBL" id="JARKIK010000075">
    <property type="protein sequence ID" value="KAK8727611.1"/>
    <property type="molecule type" value="Genomic_DNA"/>
</dbReference>
<organism evidence="5 6">
    <name type="scientific">Cherax quadricarinatus</name>
    <name type="common">Australian red claw crayfish</name>
    <dbReference type="NCBI Taxonomy" id="27406"/>
    <lineage>
        <taxon>Eukaryota</taxon>
        <taxon>Metazoa</taxon>
        <taxon>Ecdysozoa</taxon>
        <taxon>Arthropoda</taxon>
        <taxon>Crustacea</taxon>
        <taxon>Multicrustacea</taxon>
        <taxon>Malacostraca</taxon>
        <taxon>Eumalacostraca</taxon>
        <taxon>Eucarida</taxon>
        <taxon>Decapoda</taxon>
        <taxon>Pleocyemata</taxon>
        <taxon>Astacidea</taxon>
        <taxon>Parastacoidea</taxon>
        <taxon>Parastacidae</taxon>
        <taxon>Cherax</taxon>
    </lineage>
</organism>
<proteinExistence type="predicted"/>
<evidence type="ECO:0000256" key="2">
    <source>
        <dbReference type="ARBA" id="ARBA00022737"/>
    </source>
</evidence>
<dbReference type="InterPro" id="IPR001680">
    <property type="entry name" value="WD40_rpt"/>
</dbReference>
<dbReference type="PROSITE" id="PS50294">
    <property type="entry name" value="WD_REPEATS_REGION"/>
    <property type="match status" value="1"/>
</dbReference>
<gene>
    <name evidence="5" type="ORF">OTU49_009648</name>
</gene>